<feature type="compositionally biased region" description="Low complexity" evidence="1">
    <location>
        <begin position="382"/>
        <end position="399"/>
    </location>
</feature>
<comment type="caution">
    <text evidence="2">The sequence shown here is derived from an EMBL/GenBank/DDBJ whole genome shotgun (WGS) entry which is preliminary data.</text>
</comment>
<feature type="region of interest" description="Disordered" evidence="1">
    <location>
        <begin position="305"/>
        <end position="357"/>
    </location>
</feature>
<feature type="region of interest" description="Disordered" evidence="1">
    <location>
        <begin position="86"/>
        <end position="156"/>
    </location>
</feature>
<sequence length="832" mass="90818">MESSHGFGEPYRPVLKLSSVAFCVDYENDSGMAKGEKVLANVDDNTESSSELTPTALQSIQLLPAHNLPSPHSSSVASDTLYSAKSESSLFDPPQFPQPPTRASLDTSTPSSTHQSPAQVKSRSQHRSRVSLDATPLTTAAELHRPSSPKLAEEDNEAERVSVLTSSPSTIATFHIARAVRAPLTTHGDTFLPETSQGKQEALNRHDISENVKHDIPLAEEVLRSIPGINGLDEERIGEPRPNGRKSYLDRRRKTIDSPDPLNLWHSGSGDRDDPTRRTVTASTLKQAWNRSVRSLAGDCASFSLDKRSDKSDEKTASSTGMPTSSLANPPLLPTVDPKPRAISPIGFPTPATSDHSMLSVQSEVHLLPKTSIPHSLRSGQPWTSLPSFPTSSPPRSFSAQGYKSSQAGIPSFARSESDLLLPLPQRQGPRPPWRPQSIVSAGQRHSHSIPEIGESKPSTPPLLQRSRSPSFISTPSPNALQLLKHSSSMDDSQAVSPLLETPLVRIEAFGQEVATRDKRTEENTAKGLPNKDGSELGRIEESSEKENPRNKKESKGSGHKKSFFTKVKALVYRPRESSAEDQESTTPLQKQFLGRKLSMKRSSPFRLSSKLQVRIVPPSVPPVHPIDSLAGEMIDPIVAAGAQTPTTKRLFRRSTLLRRNWPRSPSNLTLSSLARYSSADLSLDVHLEGEELGLDDILDKQKRETIVHELYPRLAMSVDDLTLLSKLPRSSSEPMSLRVGGWKPSHQKSASESMPQFKSVSFDRPLASLKPPPTILEQPSLSAESHDPVSSHSIATYGFQGSKKLTWSSAEGLTIVEEYSDLGEVINAVKA</sequence>
<feature type="region of interest" description="Disordered" evidence="1">
    <location>
        <begin position="233"/>
        <end position="277"/>
    </location>
</feature>
<evidence type="ECO:0000256" key="1">
    <source>
        <dbReference type="SAM" id="MobiDB-lite"/>
    </source>
</evidence>
<reference evidence="2 3" key="1">
    <citation type="submission" date="2017-06" db="EMBL/GenBank/DDBJ databases">
        <title>Global population genomics of the pathogenic fungus Cryptococcus neoformans var. grubii.</title>
        <authorList>
            <person name="Cuomo C."/>
            <person name="Litvintseva A."/>
            <person name="Chen Y."/>
            <person name="Young S."/>
            <person name="Zeng Q."/>
            <person name="Chapman S."/>
            <person name="Gujja S."/>
            <person name="Saif S."/>
            <person name="Birren B."/>
        </authorList>
    </citation>
    <scope>NUCLEOTIDE SEQUENCE [LARGE SCALE GENOMIC DNA]</scope>
    <source>
        <strain evidence="2 3">Tu259-1</strain>
    </source>
</reference>
<dbReference type="OrthoDB" id="10396023at2759"/>
<feature type="region of interest" description="Disordered" evidence="1">
    <location>
        <begin position="373"/>
        <end position="407"/>
    </location>
</feature>
<accession>A0A854QIC7</accession>
<dbReference type="AlphaFoldDB" id="A0A854QIC7"/>
<feature type="compositionally biased region" description="Basic and acidic residues" evidence="1">
    <location>
        <begin position="305"/>
        <end position="316"/>
    </location>
</feature>
<feature type="compositionally biased region" description="Basic and acidic residues" evidence="1">
    <location>
        <begin position="533"/>
        <end position="557"/>
    </location>
</feature>
<evidence type="ECO:0000313" key="3">
    <source>
        <dbReference type="Proteomes" id="UP000199727"/>
    </source>
</evidence>
<feature type="compositionally biased region" description="Polar residues" evidence="1">
    <location>
        <begin position="104"/>
        <end position="122"/>
    </location>
</feature>
<protein>
    <submittedName>
        <fullName evidence="2">Uncharacterized protein</fullName>
    </submittedName>
</protein>
<proteinExistence type="predicted"/>
<dbReference type="Proteomes" id="UP000199727">
    <property type="component" value="Unassembled WGS sequence"/>
</dbReference>
<gene>
    <name evidence="2" type="ORF">C361_01798</name>
</gene>
<feature type="compositionally biased region" description="Polar residues" evidence="1">
    <location>
        <begin position="317"/>
        <end position="328"/>
    </location>
</feature>
<name>A0A854QIC7_CRYNE</name>
<feature type="region of interest" description="Disordered" evidence="1">
    <location>
        <begin position="732"/>
        <end position="756"/>
    </location>
</feature>
<dbReference type="EMBL" id="AMKT01000027">
    <property type="protein sequence ID" value="OXG25838.1"/>
    <property type="molecule type" value="Genomic_DNA"/>
</dbReference>
<evidence type="ECO:0000313" key="2">
    <source>
        <dbReference type="EMBL" id="OXG25838.1"/>
    </source>
</evidence>
<organism evidence="2 3">
    <name type="scientific">Cryptococcus neoformans Tu259-1</name>
    <dbReference type="NCBI Taxonomy" id="1230072"/>
    <lineage>
        <taxon>Eukaryota</taxon>
        <taxon>Fungi</taxon>
        <taxon>Dikarya</taxon>
        <taxon>Basidiomycota</taxon>
        <taxon>Agaricomycotina</taxon>
        <taxon>Tremellomycetes</taxon>
        <taxon>Tremellales</taxon>
        <taxon>Cryptococcaceae</taxon>
        <taxon>Cryptococcus</taxon>
        <taxon>Cryptococcus neoformans species complex</taxon>
    </lineage>
</organism>
<feature type="region of interest" description="Disordered" evidence="1">
    <location>
        <begin position="514"/>
        <end position="561"/>
    </location>
</feature>
<feature type="compositionally biased region" description="Basic and acidic residues" evidence="1">
    <location>
        <begin position="515"/>
        <end position="525"/>
    </location>
</feature>
<feature type="compositionally biased region" description="Polar residues" evidence="1">
    <location>
        <begin position="466"/>
        <end position="479"/>
    </location>
</feature>
<feature type="region of interest" description="Disordered" evidence="1">
    <location>
        <begin position="423"/>
        <end position="479"/>
    </location>
</feature>